<evidence type="ECO:0000256" key="7">
    <source>
        <dbReference type="ARBA" id="ARBA00022692"/>
    </source>
</evidence>
<dbReference type="CDD" id="cd03499">
    <property type="entry name" value="SQR_TypeC_SdhC"/>
    <property type="match status" value="1"/>
</dbReference>
<feature type="transmembrane region" description="Helical" evidence="13">
    <location>
        <begin position="63"/>
        <end position="81"/>
    </location>
</feature>
<dbReference type="FunCoup" id="A0A5Q0BM20">
    <property type="interactions" value="139"/>
</dbReference>
<evidence type="ECO:0000256" key="6">
    <source>
        <dbReference type="ARBA" id="ARBA00022617"/>
    </source>
</evidence>
<dbReference type="PANTHER" id="PTHR10978:SF5">
    <property type="entry name" value="SUCCINATE DEHYDROGENASE CYTOCHROME B560 SUBUNIT, MITOCHONDRIAL"/>
    <property type="match status" value="1"/>
</dbReference>
<keyword evidence="7 13" id="KW-0812">Transmembrane</keyword>
<sequence>MTRPLSPHLRIFRFPPTAVLSILHRVTGVLLTLGLPVWVFWLMQVADGPSAYEPIHAFLQSSAGISSLYLWLFALFMHLCHGLRHLFWDSGRGMLRDSLHRYAMLEFSAAVILTGGCYGLHLKQTELQGLPAADWRGEPAKRWAPSAYGCDNAAETPAPDFGAPVIRCSALVDFINSKPGLDI</sequence>
<dbReference type="KEGG" id="mmob:F6R98_12130"/>
<keyword evidence="15" id="KW-1185">Reference proteome</keyword>
<comment type="similarity">
    <text evidence="4">Belongs to the cytochrome b560 family.</text>
</comment>
<dbReference type="InterPro" id="IPR018495">
    <property type="entry name" value="Succ_DH_cyt_bsu_CS"/>
</dbReference>
<evidence type="ECO:0000256" key="3">
    <source>
        <dbReference type="ARBA" id="ARBA00004141"/>
    </source>
</evidence>
<comment type="function">
    <text evidence="2">Membrane-anchoring subunit of succinate dehydrogenase (SDH).</text>
</comment>
<evidence type="ECO:0000256" key="8">
    <source>
        <dbReference type="ARBA" id="ARBA00022723"/>
    </source>
</evidence>
<evidence type="ECO:0000313" key="15">
    <source>
        <dbReference type="Proteomes" id="UP000325755"/>
    </source>
</evidence>
<comment type="cofactor">
    <cofactor evidence="1">
        <name>heme</name>
        <dbReference type="ChEBI" id="CHEBI:30413"/>
    </cofactor>
</comment>
<evidence type="ECO:0000256" key="12">
    <source>
        <dbReference type="ARBA" id="ARBA00025912"/>
    </source>
</evidence>
<evidence type="ECO:0000256" key="10">
    <source>
        <dbReference type="ARBA" id="ARBA00023004"/>
    </source>
</evidence>
<dbReference type="Pfam" id="PF01127">
    <property type="entry name" value="Sdh_cyt"/>
    <property type="match status" value="1"/>
</dbReference>
<gene>
    <name evidence="14" type="primary">sdhC</name>
    <name evidence="14" type="ORF">F6R98_12130</name>
</gene>
<accession>A0A5Q0BM20</accession>
<dbReference type="PROSITE" id="PS01000">
    <property type="entry name" value="SDH_CYT_1"/>
    <property type="match status" value="1"/>
</dbReference>
<keyword evidence="9 13" id="KW-1133">Transmembrane helix</keyword>
<dbReference type="GO" id="GO:0016020">
    <property type="term" value="C:membrane"/>
    <property type="evidence" value="ECO:0007669"/>
    <property type="project" value="UniProtKB-SubCell"/>
</dbReference>
<keyword evidence="8" id="KW-0479">Metal-binding</keyword>
<evidence type="ECO:0000256" key="4">
    <source>
        <dbReference type="ARBA" id="ARBA00007244"/>
    </source>
</evidence>
<dbReference type="InterPro" id="IPR034804">
    <property type="entry name" value="SQR/QFR_C/D"/>
</dbReference>
<evidence type="ECO:0000256" key="13">
    <source>
        <dbReference type="SAM" id="Phobius"/>
    </source>
</evidence>
<dbReference type="AlphaFoldDB" id="A0A5Q0BM20"/>
<dbReference type="RefSeq" id="WP_153249253.1">
    <property type="nucleotide sequence ID" value="NZ_CP044205.1"/>
</dbReference>
<dbReference type="NCBIfam" id="TIGR02970">
    <property type="entry name" value="succ_dehyd_cytB"/>
    <property type="match status" value="1"/>
</dbReference>
<dbReference type="GO" id="GO:0006099">
    <property type="term" value="P:tricarboxylic acid cycle"/>
    <property type="evidence" value="ECO:0007669"/>
    <property type="project" value="InterPro"/>
</dbReference>
<dbReference type="PROSITE" id="PS01001">
    <property type="entry name" value="SDH_CYT_2"/>
    <property type="match status" value="1"/>
</dbReference>
<dbReference type="OrthoDB" id="9799441at2"/>
<dbReference type="Proteomes" id="UP000325755">
    <property type="component" value="Chromosome"/>
</dbReference>
<evidence type="ECO:0000256" key="1">
    <source>
        <dbReference type="ARBA" id="ARBA00001971"/>
    </source>
</evidence>
<dbReference type="InterPro" id="IPR000701">
    <property type="entry name" value="SuccDH_FuR_B_TM-su"/>
</dbReference>
<feature type="transmembrane region" description="Helical" evidence="13">
    <location>
        <begin position="21"/>
        <end position="43"/>
    </location>
</feature>
<evidence type="ECO:0000256" key="11">
    <source>
        <dbReference type="ARBA" id="ARBA00023136"/>
    </source>
</evidence>
<dbReference type="InterPro" id="IPR014314">
    <property type="entry name" value="Succ_DH_cytb556"/>
</dbReference>
<dbReference type="InParanoid" id="A0A5Q0BM20"/>
<organism evidence="14 15">
    <name type="scientific">Candidatus Methylospira mobilis</name>
    <dbReference type="NCBI Taxonomy" id="1808979"/>
    <lineage>
        <taxon>Bacteria</taxon>
        <taxon>Pseudomonadati</taxon>
        <taxon>Pseudomonadota</taxon>
        <taxon>Gammaproteobacteria</taxon>
        <taxon>Methylococcales</taxon>
        <taxon>Methylococcaceae</taxon>
        <taxon>Candidatus Methylospira</taxon>
    </lineage>
</organism>
<keyword evidence="11 13" id="KW-0472">Membrane</keyword>
<keyword evidence="6" id="KW-0349">Heme</keyword>
<proteinExistence type="inferred from homology"/>
<name>A0A5Q0BM20_9GAMM</name>
<reference evidence="14 15" key="1">
    <citation type="submission" date="2019-09" db="EMBL/GenBank/DDBJ databases">
        <title>Ecophysiology of the spiral-shaped methanotroph Methylospira mobilis as revealed by the complete genome sequence.</title>
        <authorList>
            <person name="Oshkin I.Y."/>
            <person name="Dedysh S.N."/>
            <person name="Miroshnikov K."/>
            <person name="Danilova O.V."/>
            <person name="Hakobyan A."/>
            <person name="Liesack W."/>
        </authorList>
    </citation>
    <scope>NUCLEOTIDE SEQUENCE [LARGE SCALE GENOMIC DNA]</scope>
    <source>
        <strain evidence="14 15">Shm1</strain>
    </source>
</reference>
<evidence type="ECO:0000256" key="9">
    <source>
        <dbReference type="ARBA" id="ARBA00022989"/>
    </source>
</evidence>
<comment type="subcellular location">
    <subcellularLocation>
        <location evidence="3">Membrane</location>
        <topology evidence="3">Multi-pass membrane protein</topology>
    </subcellularLocation>
</comment>
<dbReference type="GO" id="GO:0009055">
    <property type="term" value="F:electron transfer activity"/>
    <property type="evidence" value="ECO:0007669"/>
    <property type="project" value="InterPro"/>
</dbReference>
<evidence type="ECO:0000256" key="5">
    <source>
        <dbReference type="ARBA" id="ARBA00020076"/>
    </source>
</evidence>
<dbReference type="EMBL" id="CP044205">
    <property type="protein sequence ID" value="QFY43271.1"/>
    <property type="molecule type" value="Genomic_DNA"/>
</dbReference>
<dbReference type="PANTHER" id="PTHR10978">
    <property type="entry name" value="SUCCINATE DEHYDROGENASE CYTOCHROME B560 SUBUNIT"/>
    <property type="match status" value="1"/>
</dbReference>
<protein>
    <recommendedName>
        <fullName evidence="5">Succinate dehydrogenase cytochrome b556 subunit</fullName>
    </recommendedName>
</protein>
<dbReference type="Gene3D" id="1.20.1300.10">
    <property type="entry name" value="Fumarate reductase/succinate dehydrogenase, transmembrane subunit"/>
    <property type="match status" value="1"/>
</dbReference>
<keyword evidence="10" id="KW-0408">Iron</keyword>
<evidence type="ECO:0000313" key="14">
    <source>
        <dbReference type="EMBL" id="QFY43271.1"/>
    </source>
</evidence>
<comment type="subunit">
    <text evidence="12">Part of an enzyme complex containing four subunits: a flavoprotein, an iron-sulfur protein, plus two membrane-anchoring proteins, SdhC and SdhD. The complex can form homotrimers.</text>
</comment>
<dbReference type="SUPFAM" id="SSF81343">
    <property type="entry name" value="Fumarate reductase respiratory complex transmembrane subunits"/>
    <property type="match status" value="1"/>
</dbReference>
<dbReference type="GO" id="GO:0046872">
    <property type="term" value="F:metal ion binding"/>
    <property type="evidence" value="ECO:0007669"/>
    <property type="project" value="UniProtKB-KW"/>
</dbReference>
<evidence type="ECO:0000256" key="2">
    <source>
        <dbReference type="ARBA" id="ARBA00004050"/>
    </source>
</evidence>